<proteinExistence type="predicted"/>
<dbReference type="Proteomes" id="UP000238479">
    <property type="component" value="Chromosome 6"/>
</dbReference>
<protein>
    <submittedName>
        <fullName evidence="1">Uncharacterized protein</fullName>
    </submittedName>
</protein>
<dbReference type="Gramene" id="PRQ24430">
    <property type="protein sequence ID" value="PRQ24430"/>
    <property type="gene ID" value="RchiOBHm_Chr6g0272321"/>
</dbReference>
<gene>
    <name evidence="1" type="ORF">RchiOBHm_Chr6g0272321</name>
</gene>
<sequence>MIAFGFQDWAFYLGIALPRPLKLHKASCFWVVELFWSCRLKLLVNMYLRYCNISRFPHLIPFFRLDLCCILNFIVCSECS</sequence>
<name>A0A2P6PR72_ROSCH</name>
<evidence type="ECO:0000313" key="2">
    <source>
        <dbReference type="Proteomes" id="UP000238479"/>
    </source>
</evidence>
<keyword evidence="2" id="KW-1185">Reference proteome</keyword>
<dbReference type="EMBL" id="PDCK01000044">
    <property type="protein sequence ID" value="PRQ24430.1"/>
    <property type="molecule type" value="Genomic_DNA"/>
</dbReference>
<organism evidence="1 2">
    <name type="scientific">Rosa chinensis</name>
    <name type="common">China rose</name>
    <dbReference type="NCBI Taxonomy" id="74649"/>
    <lineage>
        <taxon>Eukaryota</taxon>
        <taxon>Viridiplantae</taxon>
        <taxon>Streptophyta</taxon>
        <taxon>Embryophyta</taxon>
        <taxon>Tracheophyta</taxon>
        <taxon>Spermatophyta</taxon>
        <taxon>Magnoliopsida</taxon>
        <taxon>eudicotyledons</taxon>
        <taxon>Gunneridae</taxon>
        <taxon>Pentapetalae</taxon>
        <taxon>rosids</taxon>
        <taxon>fabids</taxon>
        <taxon>Rosales</taxon>
        <taxon>Rosaceae</taxon>
        <taxon>Rosoideae</taxon>
        <taxon>Rosoideae incertae sedis</taxon>
        <taxon>Rosa</taxon>
    </lineage>
</organism>
<evidence type="ECO:0000313" key="1">
    <source>
        <dbReference type="EMBL" id="PRQ24430.1"/>
    </source>
</evidence>
<reference evidence="1 2" key="1">
    <citation type="journal article" date="2018" name="Nat. Genet.">
        <title>The Rosa genome provides new insights in the design of modern roses.</title>
        <authorList>
            <person name="Bendahmane M."/>
        </authorList>
    </citation>
    <scope>NUCLEOTIDE SEQUENCE [LARGE SCALE GENOMIC DNA]</scope>
    <source>
        <strain evidence="2">cv. Old Blush</strain>
    </source>
</reference>
<accession>A0A2P6PR72</accession>
<comment type="caution">
    <text evidence="1">The sequence shown here is derived from an EMBL/GenBank/DDBJ whole genome shotgun (WGS) entry which is preliminary data.</text>
</comment>
<dbReference type="AlphaFoldDB" id="A0A2P6PR72"/>